<evidence type="ECO:0000313" key="10">
    <source>
        <dbReference type="EMBL" id="VAY88404.1"/>
    </source>
</evidence>
<keyword evidence="3" id="KW-1003">Cell membrane</keyword>
<dbReference type="GO" id="GO:0015031">
    <property type="term" value="P:protein transport"/>
    <property type="evidence" value="ECO:0007669"/>
    <property type="project" value="UniProtKB-KW"/>
</dbReference>
<keyword evidence="7 9" id="KW-1133">Transmembrane helix</keyword>
<accession>A0A3B1E7Q5</accession>
<evidence type="ECO:0000256" key="7">
    <source>
        <dbReference type="ARBA" id="ARBA00022989"/>
    </source>
</evidence>
<evidence type="ECO:0000256" key="2">
    <source>
        <dbReference type="ARBA" id="ARBA00022448"/>
    </source>
</evidence>
<name>A0A3B1E7Q5_9ZZZZ</name>
<keyword evidence="5 9" id="KW-0812">Transmembrane</keyword>
<evidence type="ECO:0000256" key="6">
    <source>
        <dbReference type="ARBA" id="ARBA00022927"/>
    </source>
</evidence>
<evidence type="ECO:0000256" key="5">
    <source>
        <dbReference type="ARBA" id="ARBA00022692"/>
    </source>
</evidence>
<comment type="subcellular location">
    <subcellularLocation>
        <location evidence="1">Cell inner membrane</location>
        <topology evidence="1">Single-pass membrane protein</topology>
    </subcellularLocation>
</comment>
<keyword evidence="4" id="KW-0997">Cell inner membrane</keyword>
<dbReference type="Pfam" id="PF02472">
    <property type="entry name" value="ExbD"/>
    <property type="match status" value="1"/>
</dbReference>
<proteinExistence type="predicted"/>
<dbReference type="AlphaFoldDB" id="A0A3B1E7Q5"/>
<keyword evidence="8 9" id="KW-0472">Membrane</keyword>
<gene>
    <name evidence="10" type="ORF">MNB_ARC-1_1001</name>
</gene>
<evidence type="ECO:0000256" key="1">
    <source>
        <dbReference type="ARBA" id="ARBA00004377"/>
    </source>
</evidence>
<dbReference type="PANTHER" id="PTHR30558:SF12">
    <property type="entry name" value="BIOPOLYMER TRANSPORT PROTEIN EXBD"/>
    <property type="match status" value="1"/>
</dbReference>
<sequence length="130" mass="15124">MTFDWDEKPELNITPFVDVMLVLLSILMISIPSIIYEEHILLPSGSANNMQKKISIVELRIDKKKNVYFKNDKWSFKHFPDNFLLKTKTYNKKSSVQLRADKRLLYDDVMSVLRVIKNAGFVKVSLITDG</sequence>
<keyword evidence="2" id="KW-0813">Transport</keyword>
<dbReference type="GO" id="GO:0022857">
    <property type="term" value="F:transmembrane transporter activity"/>
    <property type="evidence" value="ECO:0007669"/>
    <property type="project" value="InterPro"/>
</dbReference>
<reference evidence="10" key="1">
    <citation type="submission" date="2018-10" db="EMBL/GenBank/DDBJ databases">
        <authorList>
            <person name="Aoki K."/>
        </authorList>
    </citation>
    <scope>NUCLEOTIDE SEQUENCE</scope>
</reference>
<evidence type="ECO:0000256" key="9">
    <source>
        <dbReference type="SAM" id="Phobius"/>
    </source>
</evidence>
<dbReference type="InterPro" id="IPR003400">
    <property type="entry name" value="ExbD"/>
</dbReference>
<evidence type="ECO:0000256" key="4">
    <source>
        <dbReference type="ARBA" id="ARBA00022519"/>
    </source>
</evidence>
<protein>
    <submittedName>
        <fullName evidence="10">Biopolymer transport protein ExbD/TolR</fullName>
    </submittedName>
</protein>
<feature type="transmembrane region" description="Helical" evidence="9">
    <location>
        <begin position="13"/>
        <end position="36"/>
    </location>
</feature>
<dbReference type="PANTHER" id="PTHR30558">
    <property type="entry name" value="EXBD MEMBRANE COMPONENT OF PMF-DRIVEN MACROMOLECULE IMPORT SYSTEM"/>
    <property type="match status" value="1"/>
</dbReference>
<organism evidence="10">
    <name type="scientific">hydrothermal vent metagenome</name>
    <dbReference type="NCBI Taxonomy" id="652676"/>
    <lineage>
        <taxon>unclassified sequences</taxon>
        <taxon>metagenomes</taxon>
        <taxon>ecological metagenomes</taxon>
    </lineage>
</organism>
<evidence type="ECO:0000256" key="3">
    <source>
        <dbReference type="ARBA" id="ARBA00022475"/>
    </source>
</evidence>
<keyword evidence="6" id="KW-0653">Protein transport</keyword>
<dbReference type="Gene3D" id="3.30.420.270">
    <property type="match status" value="1"/>
</dbReference>
<evidence type="ECO:0000256" key="8">
    <source>
        <dbReference type="ARBA" id="ARBA00023136"/>
    </source>
</evidence>
<dbReference type="EMBL" id="UOYO01000052">
    <property type="protein sequence ID" value="VAY88404.1"/>
    <property type="molecule type" value="Genomic_DNA"/>
</dbReference>
<dbReference type="GO" id="GO:0005886">
    <property type="term" value="C:plasma membrane"/>
    <property type="evidence" value="ECO:0007669"/>
    <property type="project" value="UniProtKB-SubCell"/>
</dbReference>